<feature type="domain" description="NIF system FeS cluster assembly NifU N-terminal" evidence="1">
    <location>
        <begin position="6"/>
        <end position="128"/>
    </location>
</feature>
<accession>A0A541B2A9</accession>
<evidence type="ECO:0000313" key="2">
    <source>
        <dbReference type="EMBL" id="TQF66463.1"/>
    </source>
</evidence>
<dbReference type="InterPro" id="IPR002871">
    <property type="entry name" value="NIF_FeS_clus_asmbl_NifU_N"/>
</dbReference>
<dbReference type="Gene3D" id="3.90.1010.10">
    <property type="match status" value="1"/>
</dbReference>
<evidence type="ECO:0000313" key="3">
    <source>
        <dbReference type="Proteomes" id="UP000316256"/>
    </source>
</evidence>
<keyword evidence="3" id="KW-1185">Reference proteome</keyword>
<reference evidence="2 3" key="1">
    <citation type="submission" date="2019-06" db="EMBL/GenBank/DDBJ databases">
        <title>Rhodococcus spaelei sp. nov., isolated from a cave.</title>
        <authorList>
            <person name="Lee S.D."/>
        </authorList>
    </citation>
    <scope>NUCLEOTIDE SEQUENCE [LARGE SCALE GENOMIC DNA]</scope>
    <source>
        <strain evidence="2 3">C9-5</strain>
    </source>
</reference>
<dbReference type="NCBIfam" id="TIGR01994">
    <property type="entry name" value="SUF_scaf_2"/>
    <property type="match status" value="1"/>
</dbReference>
<dbReference type="GO" id="GO:0016226">
    <property type="term" value="P:iron-sulfur cluster assembly"/>
    <property type="evidence" value="ECO:0007669"/>
    <property type="project" value="InterPro"/>
</dbReference>
<sequence length="162" mass="17023">MRMEQMYQEVILDHYKHPHGRGLREPFGAEVHHVNPTCGDEITLRVALTEDGRVADVSYDGQGCSISQAATSVLTDQVVGLAVEDALSTVAAFDEMITSRGAVEGDEDVIGDGIAFAGVAKYPARVKCALLGWMAFKDAVVRIVDGDGSGTAVPAQTGGASS</sequence>
<dbReference type="EMBL" id="VIGH01000008">
    <property type="protein sequence ID" value="TQF66463.1"/>
    <property type="molecule type" value="Genomic_DNA"/>
</dbReference>
<dbReference type="Pfam" id="PF01592">
    <property type="entry name" value="NifU_N"/>
    <property type="match status" value="1"/>
</dbReference>
<dbReference type="Proteomes" id="UP000316256">
    <property type="component" value="Unassembled WGS sequence"/>
</dbReference>
<organism evidence="2 3">
    <name type="scientific">Rhodococcus spelaei</name>
    <dbReference type="NCBI Taxonomy" id="2546320"/>
    <lineage>
        <taxon>Bacteria</taxon>
        <taxon>Bacillati</taxon>
        <taxon>Actinomycetota</taxon>
        <taxon>Actinomycetes</taxon>
        <taxon>Mycobacteriales</taxon>
        <taxon>Nocardiaceae</taxon>
        <taxon>Rhodococcus</taxon>
    </lineage>
</organism>
<protein>
    <submittedName>
        <fullName evidence="2">SUF system NifU family Fe-S cluster assembly protein</fullName>
    </submittedName>
</protein>
<proteinExistence type="predicted"/>
<dbReference type="AlphaFoldDB" id="A0A541B2A9"/>
<dbReference type="CDD" id="cd06664">
    <property type="entry name" value="IscU_like"/>
    <property type="match status" value="1"/>
</dbReference>
<dbReference type="SUPFAM" id="SSF82649">
    <property type="entry name" value="SufE/NifU"/>
    <property type="match status" value="1"/>
</dbReference>
<name>A0A541B2A9_9NOCA</name>
<evidence type="ECO:0000259" key="1">
    <source>
        <dbReference type="Pfam" id="PF01592"/>
    </source>
</evidence>
<gene>
    <name evidence="2" type="ORF">FK531_18385</name>
</gene>
<dbReference type="PANTHER" id="PTHR10093">
    <property type="entry name" value="IRON-SULFUR CLUSTER ASSEMBLY ENZYME NIFU HOMOLOG"/>
    <property type="match status" value="1"/>
</dbReference>
<dbReference type="GO" id="GO:0051536">
    <property type="term" value="F:iron-sulfur cluster binding"/>
    <property type="evidence" value="ECO:0007669"/>
    <property type="project" value="InterPro"/>
</dbReference>
<dbReference type="OrthoDB" id="9804157at2"/>
<dbReference type="GO" id="GO:0005506">
    <property type="term" value="F:iron ion binding"/>
    <property type="evidence" value="ECO:0007669"/>
    <property type="project" value="InterPro"/>
</dbReference>
<comment type="caution">
    <text evidence="2">The sequence shown here is derived from an EMBL/GenBank/DDBJ whole genome shotgun (WGS) entry which is preliminary data.</text>
</comment>
<dbReference type="RefSeq" id="WP_142101888.1">
    <property type="nucleotide sequence ID" value="NZ_VIGH01000008.1"/>
</dbReference>